<gene>
    <name evidence="1" type="ORF">LOY88_003774</name>
</gene>
<organism evidence="1">
    <name type="scientific">Ophidiomyces ophidiicola</name>
    <dbReference type="NCBI Taxonomy" id="1387563"/>
    <lineage>
        <taxon>Eukaryota</taxon>
        <taxon>Fungi</taxon>
        <taxon>Dikarya</taxon>
        <taxon>Ascomycota</taxon>
        <taxon>Pezizomycotina</taxon>
        <taxon>Eurotiomycetes</taxon>
        <taxon>Eurotiomycetidae</taxon>
        <taxon>Onygenales</taxon>
        <taxon>Onygenaceae</taxon>
        <taxon>Ophidiomyces</taxon>
    </lineage>
</organism>
<proteinExistence type="predicted"/>
<evidence type="ECO:0000313" key="1">
    <source>
        <dbReference type="EMBL" id="KAI2386010.1"/>
    </source>
</evidence>
<protein>
    <submittedName>
        <fullName evidence="1">Uncharacterized protein</fullName>
    </submittedName>
</protein>
<name>A0ACB8UVA3_9EURO</name>
<accession>A0ACB8UVA3</accession>
<sequence>MDGPMTRNHAFEEEVADTAGQAKLRQYVVAVMERNAHEQQFQRRTSVYQKHDLLEHIRKKSWSGPPSEVRHFSLLISYWFLLGTIYGGLSASATDDDIGVALAVRDTTYFLDFAEQHFPREKGKDIPEMVTDYVVAQVRQYKQEHMEKFIGIALPINLAVHCPRLCPRLWLELDIVPLVLHGKGVHSVGWINTEIWNSKMLDEQAESIARKCITFFGPNKAPLLQVGFRGIVEVDAGFHAVLCTIRDYEKTVGQRTWDAVQKYATDLKRRNVKIAFFSSTPQGGGVALMRHALVRFSEALGTDIKWYVPRPKPGIFRITKTNHNILQGVARSDERLTDEHKQQLTSWISTNAERYWFTSGGPLEPPEAGGADIVIIDDPQMPGLIPLIKKITPNRPVIYRSHIQIRSDLVDDPSTPQADAWAYFWENIKQADLFISHPVSAFVPSNVDPKSVGYLPASTDWLDGLNKNMEDWDVGYYGRLFNAKCREIGMTSINYPKDEYIVQVARFDPSKGIFDVVQSYAKFFDKIKQETIPPKLLICGHGSVDDPDGAVIYDAVIEYLESQMRHLKPYVCVMHIPPSDQILNAVLSKARVALQLSVREGFEVKVSEALHKGKPVIATLAGGIPLQVQHGKNGFLVDVGDTDAVAQHLYDLWTNEDLYDQMSQYALSSVSDEVSTVGNALSWLYLASHMTQGQLCKPHGRWINDMAREAAGEPYIKSENRLKRQVHDPEKKKYFRIAANHLVPQGSKYSRAEVAKREEAEANKKEQKSFDERVSTQRIQRSKLSSHPILGKMGIQREIGYGNLSSTHYRGEACIELFERTRIYDNDSPNSSLLIRRVGRDPRTARLITTWNIPGPTALRVVSPTAPTFPWGYSSATPSCDFLRRRDEFVESFAISHSGHLMYVDFEPTFYSVSVDRHRRALSHAITGVRAVLSVGMLESSSDTYNGDTFVGPSVRFSRFGWSICNVAASPDITSSTFTVGCGTDLVILSNNQAQWNLKTLKKFSSHISAVDWLSRNVIISGAMSSKVSLYDVRSEGSAARFQHSHGVQALKVLNGWNVIVAGHDSSLNMYDLRYAPNVTDERPQPSSRSHRGTKPCMVFNDIQCSEFHNIDICPELDLLACATNLRTVQLFSLVTGRKFKSEFLPLHDSVGESENGQVEKLTTYCYKSNISSVHFDNLPDRFELLADYDDKERDFSKGGGAGKPSLLVASGSSVDEWHL</sequence>
<comment type="caution">
    <text evidence="1">The sequence shown here is derived from an EMBL/GenBank/DDBJ whole genome shotgun (WGS) entry which is preliminary data.</text>
</comment>
<dbReference type="EMBL" id="JALBCA010000052">
    <property type="protein sequence ID" value="KAI2386010.1"/>
    <property type="molecule type" value="Genomic_DNA"/>
</dbReference>
<reference evidence="1" key="1">
    <citation type="journal article" date="2022" name="bioRxiv">
        <title>Population genetic analysis of Ophidiomyces ophidiicola, the causative agent of snake fungal disease, indicates recent introductions to the USA.</title>
        <authorList>
            <person name="Ladner J.T."/>
            <person name="Palmer J.M."/>
            <person name="Ettinger C.L."/>
            <person name="Stajich J.E."/>
            <person name="Farrell T.M."/>
            <person name="Glorioso B.M."/>
            <person name="Lawson B."/>
            <person name="Price S.J."/>
            <person name="Stengle A.G."/>
            <person name="Grear D.A."/>
            <person name="Lorch J.M."/>
        </authorList>
    </citation>
    <scope>NUCLEOTIDE SEQUENCE</scope>
    <source>
        <strain evidence="1">NWHC 24266-5</strain>
    </source>
</reference>